<dbReference type="AlphaFoldDB" id="A0ABD1B6F4"/>
<dbReference type="InterPro" id="IPR050804">
    <property type="entry name" value="MCC"/>
</dbReference>
<dbReference type="PROSITE" id="PS50144">
    <property type="entry name" value="MATH"/>
    <property type="match status" value="1"/>
</dbReference>
<feature type="domain" description="MATH" evidence="3">
    <location>
        <begin position="5"/>
        <end position="129"/>
    </location>
</feature>
<dbReference type="Pfam" id="PF22486">
    <property type="entry name" value="MATH_2"/>
    <property type="match status" value="1"/>
</dbReference>
<name>A0ABD1B6F4_CARAN</name>
<dbReference type="InterPro" id="IPR002083">
    <property type="entry name" value="MATH/TRAF_dom"/>
</dbReference>
<dbReference type="CDD" id="cd00121">
    <property type="entry name" value="MATH"/>
    <property type="match status" value="1"/>
</dbReference>
<accession>A0ABD1B6F4</accession>
<evidence type="ECO:0000256" key="2">
    <source>
        <dbReference type="SAM" id="Coils"/>
    </source>
</evidence>
<sequence length="380" mass="43413">MWNQKPSFRFQIDNFSDKKDHIISQIFVSGGCEWYLYVYPKGDSICDDQLCFYLHVANPSLLQPGWKRRAHFYLTMLNQSDKELYRSPILRSVFGAEVKSSGLRKTLPVSKFQEKGFLEEDILIFEVYIKTLEAVDGVSGYASVETKADINGFQVFASQVTLVRTIFAEHPDIATNVKPKNQVVRTEYMNVLLGLVNTLNKPSKNISMNELRNALSEVIELTQVGFKLDWLKTKIAKIKLGKVIFNNANGSRVQGLEERLKKLEQMGPNLNLDSLKRKLDEVDSERKKAKADEPRFQKLEERVKNIELMESGFMIDCLKSKLEDASLEKKKPYDADGSRVQELEESVKDLKMMVSDLKAKLDKDEAKSSDDGFLMVNEVA</sequence>
<feature type="coiled-coil region" evidence="2">
    <location>
        <begin position="340"/>
        <end position="367"/>
    </location>
</feature>
<reference evidence="4 5" key="1">
    <citation type="submission" date="2024-04" db="EMBL/GenBank/DDBJ databases">
        <title>Genome assembly C_amara_ONT_v2.</title>
        <authorList>
            <person name="Yant L."/>
            <person name="Moore C."/>
            <person name="Slenker M."/>
        </authorList>
    </citation>
    <scope>NUCLEOTIDE SEQUENCE [LARGE SCALE GENOMIC DNA]</scope>
    <source>
        <tissue evidence="4">Leaf</tissue>
    </source>
</reference>
<protein>
    <submittedName>
        <fullName evidence="4">MATH domain and coiled-coil domain-containing protein</fullName>
    </submittedName>
</protein>
<dbReference type="PROSITE" id="PS51257">
    <property type="entry name" value="PROKAR_LIPOPROTEIN"/>
    <property type="match status" value="1"/>
</dbReference>
<organism evidence="4 5">
    <name type="scientific">Cardamine amara subsp. amara</name>
    <dbReference type="NCBI Taxonomy" id="228776"/>
    <lineage>
        <taxon>Eukaryota</taxon>
        <taxon>Viridiplantae</taxon>
        <taxon>Streptophyta</taxon>
        <taxon>Embryophyta</taxon>
        <taxon>Tracheophyta</taxon>
        <taxon>Spermatophyta</taxon>
        <taxon>Magnoliopsida</taxon>
        <taxon>eudicotyledons</taxon>
        <taxon>Gunneridae</taxon>
        <taxon>Pentapetalae</taxon>
        <taxon>rosids</taxon>
        <taxon>malvids</taxon>
        <taxon>Brassicales</taxon>
        <taxon>Brassicaceae</taxon>
        <taxon>Cardamineae</taxon>
        <taxon>Cardamine</taxon>
    </lineage>
</organism>
<evidence type="ECO:0000259" key="3">
    <source>
        <dbReference type="PROSITE" id="PS50144"/>
    </source>
</evidence>
<dbReference type="PANTHER" id="PTHR46236:SF12">
    <property type="entry name" value="MATH DOMAIN-CONTAINING PROTEIN"/>
    <property type="match status" value="1"/>
</dbReference>
<comment type="caution">
    <text evidence="4">The sequence shown here is derived from an EMBL/GenBank/DDBJ whole genome shotgun (WGS) entry which is preliminary data.</text>
</comment>
<proteinExistence type="predicted"/>
<gene>
    <name evidence="4" type="ORF">V5N11_035902</name>
</gene>
<dbReference type="EMBL" id="JBANAX010000412">
    <property type="protein sequence ID" value="KAL1209625.1"/>
    <property type="molecule type" value="Genomic_DNA"/>
</dbReference>
<evidence type="ECO:0000313" key="5">
    <source>
        <dbReference type="Proteomes" id="UP001558713"/>
    </source>
</evidence>
<keyword evidence="1 2" id="KW-0175">Coiled coil</keyword>
<feature type="coiled-coil region" evidence="2">
    <location>
        <begin position="246"/>
        <end position="292"/>
    </location>
</feature>
<dbReference type="SMART" id="SM00061">
    <property type="entry name" value="MATH"/>
    <property type="match status" value="1"/>
</dbReference>
<dbReference type="Proteomes" id="UP001558713">
    <property type="component" value="Unassembled WGS sequence"/>
</dbReference>
<dbReference type="SUPFAM" id="SSF49599">
    <property type="entry name" value="TRAF domain-like"/>
    <property type="match status" value="1"/>
</dbReference>
<keyword evidence="5" id="KW-1185">Reference proteome</keyword>
<evidence type="ECO:0000256" key="1">
    <source>
        <dbReference type="ARBA" id="ARBA00023054"/>
    </source>
</evidence>
<dbReference type="InterPro" id="IPR008974">
    <property type="entry name" value="TRAF-like"/>
</dbReference>
<dbReference type="Gene3D" id="2.60.210.10">
    <property type="entry name" value="Apoptosis, Tumor Necrosis Factor Receptor Associated Protein 2, Chain A"/>
    <property type="match status" value="1"/>
</dbReference>
<evidence type="ECO:0000313" key="4">
    <source>
        <dbReference type="EMBL" id="KAL1209625.1"/>
    </source>
</evidence>
<dbReference type="PANTHER" id="PTHR46236">
    <property type="entry name" value="TRAF-LIKE SUPERFAMILY PROTEIN"/>
    <property type="match status" value="1"/>
</dbReference>